<dbReference type="InterPro" id="IPR001279">
    <property type="entry name" value="Metallo-B-lactamas"/>
</dbReference>
<evidence type="ECO:0000259" key="2">
    <source>
        <dbReference type="Pfam" id="PF12706"/>
    </source>
</evidence>
<proteinExistence type="predicted"/>
<dbReference type="AlphaFoldDB" id="A0A917K6F0"/>
<dbReference type="Gene3D" id="3.60.15.10">
    <property type="entry name" value="Ribonuclease Z/Hydroxyacylglutathione hydrolase-like"/>
    <property type="match status" value="1"/>
</dbReference>
<evidence type="ECO:0000313" key="3">
    <source>
        <dbReference type="EMBL" id="GGI99285.1"/>
    </source>
</evidence>
<keyword evidence="4" id="KW-1185">Reference proteome</keyword>
<dbReference type="EMBL" id="BMKW01000001">
    <property type="protein sequence ID" value="GGI99285.1"/>
    <property type="molecule type" value="Genomic_DNA"/>
</dbReference>
<dbReference type="PANTHER" id="PTHR15032:SF4">
    <property type="entry name" value="N-ACYL-PHOSPHATIDYLETHANOLAMINE-HYDROLYZING PHOSPHOLIPASE D"/>
    <property type="match status" value="1"/>
</dbReference>
<evidence type="ECO:0000313" key="4">
    <source>
        <dbReference type="Proteomes" id="UP000661507"/>
    </source>
</evidence>
<feature type="region of interest" description="Disordered" evidence="1">
    <location>
        <begin position="1"/>
        <end position="21"/>
    </location>
</feature>
<evidence type="ECO:0000256" key="1">
    <source>
        <dbReference type="SAM" id="MobiDB-lite"/>
    </source>
</evidence>
<dbReference type="PANTHER" id="PTHR15032">
    <property type="entry name" value="N-ACYL-PHOSPHATIDYLETHANOLAMINE-HYDROLYZING PHOSPHOLIPASE D"/>
    <property type="match status" value="1"/>
</dbReference>
<sequence>MRGAGRDPNGRFLNPDGSSGGKRLSEVVRLMFGGSGAPWPAPAPVHPQPPPVPPPAGHVAVTAIGHASFCIAFAGGPVLLTDPVWSRRASPFSFIGPHRHRPPGQPPDALPRPDAVLVSHNHYDHLDLATLRRLAGMDAPPVMTGLGNAPLIRRSGLRQVTELDWWQAHDLPGGHRITYLPMRHGSARGLRDQCHALWGGFAIETASGARLFFCGDTAWGPHLQEIGDRLGPFDVALVPIGAYDPRWFMNTVHMNPEEALLTHHALRARTSIAMHFGVFKLTREAIDEPTTRLEALRGDADFRIPTFGETITLPVTTTG</sequence>
<dbReference type="InterPro" id="IPR036866">
    <property type="entry name" value="RibonucZ/Hydroxyglut_hydro"/>
</dbReference>
<dbReference type="GO" id="GO:0005737">
    <property type="term" value="C:cytoplasm"/>
    <property type="evidence" value="ECO:0007669"/>
    <property type="project" value="TreeGrafter"/>
</dbReference>
<dbReference type="Pfam" id="PF12706">
    <property type="entry name" value="Lactamase_B_2"/>
    <property type="match status" value="1"/>
</dbReference>
<reference evidence="3" key="1">
    <citation type="journal article" date="2014" name="Int. J. Syst. Evol. Microbiol.">
        <title>Complete genome sequence of Corynebacterium casei LMG S-19264T (=DSM 44701T), isolated from a smear-ripened cheese.</title>
        <authorList>
            <consortium name="US DOE Joint Genome Institute (JGI-PGF)"/>
            <person name="Walter F."/>
            <person name="Albersmeier A."/>
            <person name="Kalinowski J."/>
            <person name="Ruckert C."/>
        </authorList>
    </citation>
    <scope>NUCLEOTIDE SEQUENCE</scope>
    <source>
        <strain evidence="3">CGMCC 1.3617</strain>
    </source>
</reference>
<reference evidence="3" key="2">
    <citation type="submission" date="2020-09" db="EMBL/GenBank/DDBJ databases">
        <authorList>
            <person name="Sun Q."/>
            <person name="Zhou Y."/>
        </authorList>
    </citation>
    <scope>NUCLEOTIDE SEQUENCE</scope>
    <source>
        <strain evidence="3">CGMCC 1.3617</strain>
    </source>
</reference>
<dbReference type="Proteomes" id="UP000661507">
    <property type="component" value="Unassembled WGS sequence"/>
</dbReference>
<comment type="caution">
    <text evidence="3">The sequence shown here is derived from an EMBL/GenBank/DDBJ whole genome shotgun (WGS) entry which is preliminary data.</text>
</comment>
<accession>A0A917K6F0</accession>
<protein>
    <recommendedName>
        <fullName evidence="2">Metallo-beta-lactamase domain-containing protein</fullName>
    </recommendedName>
</protein>
<organism evidence="3 4">
    <name type="scientific">Neoroseomonas lacus</name>
    <dbReference type="NCBI Taxonomy" id="287609"/>
    <lineage>
        <taxon>Bacteria</taxon>
        <taxon>Pseudomonadati</taxon>
        <taxon>Pseudomonadota</taxon>
        <taxon>Alphaproteobacteria</taxon>
        <taxon>Acetobacterales</taxon>
        <taxon>Acetobacteraceae</taxon>
        <taxon>Neoroseomonas</taxon>
    </lineage>
</organism>
<gene>
    <name evidence="3" type="ORF">GCM10011320_02500</name>
</gene>
<dbReference type="RefSeq" id="WP_229681002.1">
    <property type="nucleotide sequence ID" value="NZ_BMKW01000001.1"/>
</dbReference>
<dbReference type="SUPFAM" id="SSF56281">
    <property type="entry name" value="Metallo-hydrolase/oxidoreductase"/>
    <property type="match status" value="1"/>
</dbReference>
<name>A0A917K6F0_9PROT</name>
<feature type="domain" description="Metallo-beta-lactamase" evidence="2">
    <location>
        <begin position="79"/>
        <end position="276"/>
    </location>
</feature>